<dbReference type="PRINTS" id="PR01950">
    <property type="entry name" value="LANCSUPER"/>
</dbReference>
<keyword evidence="2" id="KW-0862">Zinc</keyword>
<evidence type="ECO:0008006" key="4">
    <source>
        <dbReference type="Google" id="ProtNLM"/>
    </source>
</evidence>
<proteinExistence type="inferred from homology"/>
<dbReference type="InterPro" id="IPR007822">
    <property type="entry name" value="LANC-like"/>
</dbReference>
<feature type="binding site" evidence="2">
    <location>
        <position position="331"/>
    </location>
    <ligand>
        <name>Zn(2+)</name>
        <dbReference type="ChEBI" id="CHEBI:29105"/>
    </ligand>
</feature>
<dbReference type="EMBL" id="GDRN01064033">
    <property type="protein sequence ID" value="JAI64903.1"/>
    <property type="molecule type" value="Transcribed_RNA"/>
</dbReference>
<feature type="binding site" evidence="2">
    <location>
        <position position="285"/>
    </location>
    <ligand>
        <name>Zn(2+)</name>
        <dbReference type="ChEBI" id="CHEBI:29105"/>
    </ligand>
</feature>
<evidence type="ECO:0000256" key="2">
    <source>
        <dbReference type="PIRSR" id="PIRSR607822-1"/>
    </source>
</evidence>
<dbReference type="SUPFAM" id="SSF158745">
    <property type="entry name" value="LanC-like"/>
    <property type="match status" value="1"/>
</dbReference>
<dbReference type="GO" id="GO:0031179">
    <property type="term" value="P:peptide modification"/>
    <property type="evidence" value="ECO:0007669"/>
    <property type="project" value="InterPro"/>
</dbReference>
<feature type="binding site" evidence="2">
    <location>
        <position position="332"/>
    </location>
    <ligand>
        <name>Zn(2+)</name>
        <dbReference type="ChEBI" id="CHEBI:29105"/>
    </ligand>
</feature>
<dbReference type="PANTHER" id="PTHR12736:SF21">
    <property type="entry name" value="LANC-LIKE PROTEIN 2"/>
    <property type="match status" value="1"/>
</dbReference>
<keyword evidence="2" id="KW-0479">Metal-binding</keyword>
<organism evidence="3">
    <name type="scientific">Scylla olivacea</name>
    <name type="common">Orange mud crab</name>
    <name type="synonym">Cancer olivacea</name>
    <dbReference type="NCBI Taxonomy" id="85551"/>
    <lineage>
        <taxon>Eukaryota</taxon>
        <taxon>Metazoa</taxon>
        <taxon>Ecdysozoa</taxon>
        <taxon>Arthropoda</taxon>
        <taxon>Crustacea</taxon>
        <taxon>Multicrustacea</taxon>
        <taxon>Malacostraca</taxon>
        <taxon>Eumalacostraca</taxon>
        <taxon>Eucarida</taxon>
        <taxon>Decapoda</taxon>
        <taxon>Pleocyemata</taxon>
        <taxon>Brachyura</taxon>
        <taxon>Eubrachyura</taxon>
        <taxon>Portunoidea</taxon>
        <taxon>Portunidae</taxon>
        <taxon>Portuninae</taxon>
        <taxon>Scylla</taxon>
    </lineage>
</organism>
<dbReference type="GO" id="GO:0005975">
    <property type="term" value="P:carbohydrate metabolic process"/>
    <property type="evidence" value="ECO:0007669"/>
    <property type="project" value="InterPro"/>
</dbReference>
<dbReference type="GO" id="GO:0005886">
    <property type="term" value="C:plasma membrane"/>
    <property type="evidence" value="ECO:0007669"/>
    <property type="project" value="TreeGrafter"/>
</dbReference>
<sequence>MSSYISEDRHFHNDFPKDVTEDGCQILDADKKRLSKDYLEQSQKNLEVLLKTFDVGVAKGDGRHDYSVYTGTSGYSLLYLHLAQRRGDEAYLKKASSILKNALHNLSGRRHSFICGDTGPLALAAVLCHREGDASMMKNCISRIKNRKDHVLNPSNGLPDEMLYGRAGYLYALLLLQKEIGRTAVEDSLVRAVVAAILDSGRSMAQRRKSKVPLMYQWHEKDYLGAAHGTAGILFMLMQAKEHLTSEELEDLVRPTVDGLATLVFSSGNFPSSLGNMHDRLVQWCHGAPGSVYLFGKAYQVFGNESYLEEAKRAGECVWERGILKKGYGICHGTAGNGYALLYLYQVTHEPKYLYQAAQFGRWCQDYGTHGCRTADRPLSLFEGLAGMLHYLIDLEDPENARFPAFALE</sequence>
<evidence type="ECO:0000256" key="1">
    <source>
        <dbReference type="ARBA" id="ARBA00007179"/>
    </source>
</evidence>
<dbReference type="CDD" id="cd04794">
    <property type="entry name" value="euk_LANCL"/>
    <property type="match status" value="1"/>
</dbReference>
<comment type="similarity">
    <text evidence="1">Belongs to the LanC-like protein family.</text>
</comment>
<dbReference type="GO" id="GO:0046872">
    <property type="term" value="F:metal ion binding"/>
    <property type="evidence" value="ECO:0007669"/>
    <property type="project" value="UniProtKB-KW"/>
</dbReference>
<reference evidence="3" key="1">
    <citation type="submission" date="2015-09" db="EMBL/GenBank/DDBJ databases">
        <title>Scylla olivacea transcriptome.</title>
        <authorList>
            <person name="Ikhwanuddin M."/>
        </authorList>
    </citation>
    <scope>NUCLEOTIDE SEQUENCE</scope>
</reference>
<evidence type="ECO:0000313" key="3">
    <source>
        <dbReference type="EMBL" id="JAI64903.1"/>
    </source>
</evidence>
<dbReference type="Gene3D" id="1.50.10.10">
    <property type="match status" value="1"/>
</dbReference>
<dbReference type="AlphaFoldDB" id="A0A0P4W8G2"/>
<dbReference type="Pfam" id="PF05147">
    <property type="entry name" value="LANC_like"/>
    <property type="match status" value="1"/>
</dbReference>
<dbReference type="InterPro" id="IPR012341">
    <property type="entry name" value="6hp_glycosidase-like_sf"/>
</dbReference>
<dbReference type="SMART" id="SM01260">
    <property type="entry name" value="LANC_like"/>
    <property type="match status" value="1"/>
</dbReference>
<protein>
    <recommendedName>
        <fullName evidence="4">LanC-like protein 2</fullName>
    </recommendedName>
</protein>
<dbReference type="PRINTS" id="PR01951">
    <property type="entry name" value="LANCEUKARYTE"/>
</dbReference>
<accession>A0A0P4W8G2</accession>
<dbReference type="InterPro" id="IPR020464">
    <property type="entry name" value="LanC-like_prot_euk"/>
</dbReference>
<dbReference type="PANTHER" id="PTHR12736">
    <property type="entry name" value="LANC-LIKE PROTEIN"/>
    <property type="match status" value="1"/>
</dbReference>
<name>A0A0P4W8G2_SCYOL</name>